<evidence type="ECO:0000313" key="10">
    <source>
        <dbReference type="Proteomes" id="UP000646426"/>
    </source>
</evidence>
<dbReference type="SUPFAM" id="SSF52151">
    <property type="entry name" value="FabD/lysophospholipase-like"/>
    <property type="match status" value="1"/>
</dbReference>
<dbReference type="InterPro" id="IPR014043">
    <property type="entry name" value="Acyl_transferase_dom"/>
</dbReference>
<organism evidence="9 10">
    <name type="scientific">Cognatilysobacter bugurensis</name>
    <dbReference type="NCBI Taxonomy" id="543356"/>
    <lineage>
        <taxon>Bacteria</taxon>
        <taxon>Pseudomonadati</taxon>
        <taxon>Pseudomonadota</taxon>
        <taxon>Gammaproteobacteria</taxon>
        <taxon>Lysobacterales</taxon>
        <taxon>Lysobacteraceae</taxon>
        <taxon>Cognatilysobacter</taxon>
    </lineage>
</organism>
<dbReference type="SMART" id="SM00827">
    <property type="entry name" value="PKS_AT"/>
    <property type="match status" value="1"/>
</dbReference>
<dbReference type="Proteomes" id="UP000646426">
    <property type="component" value="Unassembled WGS sequence"/>
</dbReference>
<feature type="active site" evidence="7">
    <location>
        <position position="99"/>
    </location>
</feature>
<dbReference type="Gene3D" id="3.30.70.250">
    <property type="entry name" value="Malonyl-CoA ACP transacylase, ACP-binding"/>
    <property type="match status" value="1"/>
</dbReference>
<reference evidence="9" key="1">
    <citation type="journal article" date="2014" name="Int. J. Syst. Evol. Microbiol.">
        <title>Complete genome sequence of Corynebacterium casei LMG S-19264T (=DSM 44701T), isolated from a smear-ripened cheese.</title>
        <authorList>
            <consortium name="US DOE Joint Genome Institute (JGI-PGF)"/>
            <person name="Walter F."/>
            <person name="Albersmeier A."/>
            <person name="Kalinowski J."/>
            <person name="Ruckert C."/>
        </authorList>
    </citation>
    <scope>NUCLEOTIDE SEQUENCE</scope>
    <source>
        <strain evidence="9">KCTC 23077</strain>
    </source>
</reference>
<dbReference type="SUPFAM" id="SSF55048">
    <property type="entry name" value="Probable ACP-binding domain of malonyl-CoA ACP transacylase"/>
    <property type="match status" value="1"/>
</dbReference>
<keyword evidence="3 6" id="KW-0808">Transferase</keyword>
<dbReference type="GO" id="GO:0006633">
    <property type="term" value="P:fatty acid biosynthetic process"/>
    <property type="evidence" value="ECO:0007669"/>
    <property type="project" value="TreeGrafter"/>
</dbReference>
<protein>
    <recommendedName>
        <fullName evidence="2 6">Malonyl CoA-acyl carrier protein transacylase</fullName>
        <ecNumber evidence="1 6">2.3.1.39</ecNumber>
    </recommendedName>
</protein>
<keyword evidence="4 6" id="KW-0012">Acyltransferase</keyword>
<dbReference type="Gene3D" id="3.40.366.10">
    <property type="entry name" value="Malonyl-Coenzyme A Acyl Carrier Protein, domain 2"/>
    <property type="match status" value="1"/>
</dbReference>
<dbReference type="PANTHER" id="PTHR42681:SF1">
    <property type="entry name" value="MALONYL-COA-ACYL CARRIER PROTEIN TRANSACYLASE, MITOCHONDRIAL"/>
    <property type="match status" value="1"/>
</dbReference>
<comment type="caution">
    <text evidence="9">The sequence shown here is derived from an EMBL/GenBank/DDBJ whole genome shotgun (WGS) entry which is preliminary data.</text>
</comment>
<dbReference type="InterPro" id="IPR050858">
    <property type="entry name" value="Mal-CoA-ACP_Trans/PKS_FabD"/>
</dbReference>
<evidence type="ECO:0000256" key="6">
    <source>
        <dbReference type="PIRNR" id="PIRNR000446"/>
    </source>
</evidence>
<evidence type="ECO:0000256" key="7">
    <source>
        <dbReference type="PIRSR" id="PIRSR000446-1"/>
    </source>
</evidence>
<feature type="domain" description="Malonyl-CoA:ACP transacylase (MAT)" evidence="8">
    <location>
        <begin position="14"/>
        <end position="309"/>
    </location>
</feature>
<name>A0A918SUL3_9GAMM</name>
<dbReference type="EMBL" id="BMYD01000001">
    <property type="protein sequence ID" value="GHA69859.1"/>
    <property type="molecule type" value="Genomic_DNA"/>
</dbReference>
<dbReference type="PIRSF" id="PIRSF000446">
    <property type="entry name" value="Mct"/>
    <property type="match status" value="1"/>
</dbReference>
<keyword evidence="10" id="KW-1185">Reference proteome</keyword>
<dbReference type="Pfam" id="PF00698">
    <property type="entry name" value="Acyl_transf_1"/>
    <property type="match status" value="1"/>
</dbReference>
<feature type="active site" evidence="7">
    <location>
        <position position="208"/>
    </location>
</feature>
<proteinExistence type="inferred from homology"/>
<evidence type="ECO:0000256" key="4">
    <source>
        <dbReference type="ARBA" id="ARBA00023315"/>
    </source>
</evidence>
<dbReference type="RefSeq" id="WP_268244900.1">
    <property type="nucleotide sequence ID" value="NZ_BMYD01000001.1"/>
</dbReference>
<dbReference type="PANTHER" id="PTHR42681">
    <property type="entry name" value="MALONYL-COA-ACYL CARRIER PROTEIN TRANSACYLASE, MITOCHONDRIAL"/>
    <property type="match status" value="1"/>
</dbReference>
<evidence type="ECO:0000256" key="5">
    <source>
        <dbReference type="ARBA" id="ARBA00048462"/>
    </source>
</evidence>
<accession>A0A918SUL3</accession>
<comment type="similarity">
    <text evidence="6">Belongs to the fabD family.</text>
</comment>
<evidence type="ECO:0000259" key="8">
    <source>
        <dbReference type="SMART" id="SM00827"/>
    </source>
</evidence>
<dbReference type="InterPro" id="IPR024925">
    <property type="entry name" value="Malonyl_CoA-ACP_transAc"/>
</dbReference>
<dbReference type="EC" id="2.3.1.39" evidence="1 6"/>
<dbReference type="InterPro" id="IPR001227">
    <property type="entry name" value="Ac_transferase_dom_sf"/>
</dbReference>
<dbReference type="GO" id="GO:0005829">
    <property type="term" value="C:cytosol"/>
    <property type="evidence" value="ECO:0007669"/>
    <property type="project" value="TreeGrafter"/>
</dbReference>
<sequence length="320" mass="33546">MTATVAIDPQLAFVFPGQGSQSVGMLADLAGHNALIEQTFSEASEGADVDLWALSQQGPEAQLNTTEFTQPALLAAGVATWRLWCAGERARPAMLAGHSLGEYSALVAAGVLSLADAARLVRLRGRLMQDAAPARTGAMAAVLGADDALVQDVCASVSGDHVVVPANFNSPGQIVIGGHTDAVDAALAQLAERGVRKTVKLAVSVPSHTPLMREAANRLAEAMAELTWHAPALPVVQNVDAEVHEGAESIRDALVRQLYLPVRWTECVQALAQRGAIRIGECGPGKVLTGLVKRIDKTIDARALGTQAEFDAAATEWSTR</sequence>
<dbReference type="NCBIfam" id="TIGR00128">
    <property type="entry name" value="fabD"/>
    <property type="match status" value="1"/>
</dbReference>
<evidence type="ECO:0000256" key="1">
    <source>
        <dbReference type="ARBA" id="ARBA00013258"/>
    </source>
</evidence>
<dbReference type="InterPro" id="IPR016036">
    <property type="entry name" value="Malonyl_transacylase_ACP-bd"/>
</dbReference>
<evidence type="ECO:0000256" key="3">
    <source>
        <dbReference type="ARBA" id="ARBA00022679"/>
    </source>
</evidence>
<gene>
    <name evidence="9" type="primary">fabD</name>
    <name evidence="9" type="ORF">GCM10007067_02340</name>
</gene>
<dbReference type="GO" id="GO:0004314">
    <property type="term" value="F:[acyl-carrier-protein] S-malonyltransferase activity"/>
    <property type="evidence" value="ECO:0007669"/>
    <property type="project" value="UniProtKB-EC"/>
</dbReference>
<dbReference type="InterPro" id="IPR016035">
    <property type="entry name" value="Acyl_Trfase/lysoPLipase"/>
</dbReference>
<dbReference type="InterPro" id="IPR004410">
    <property type="entry name" value="Malonyl_CoA-ACP_transAc_FabD"/>
</dbReference>
<dbReference type="FunFam" id="3.30.70.250:FF:000001">
    <property type="entry name" value="Malonyl CoA-acyl carrier protein transacylase"/>
    <property type="match status" value="1"/>
</dbReference>
<dbReference type="AlphaFoldDB" id="A0A918SUL3"/>
<evidence type="ECO:0000313" key="9">
    <source>
        <dbReference type="EMBL" id="GHA69859.1"/>
    </source>
</evidence>
<comment type="catalytic activity">
    <reaction evidence="5 6">
        <text>holo-[ACP] + malonyl-CoA = malonyl-[ACP] + CoA</text>
        <dbReference type="Rhea" id="RHEA:41792"/>
        <dbReference type="Rhea" id="RHEA-COMP:9623"/>
        <dbReference type="Rhea" id="RHEA-COMP:9685"/>
        <dbReference type="ChEBI" id="CHEBI:57287"/>
        <dbReference type="ChEBI" id="CHEBI:57384"/>
        <dbReference type="ChEBI" id="CHEBI:64479"/>
        <dbReference type="ChEBI" id="CHEBI:78449"/>
        <dbReference type="EC" id="2.3.1.39"/>
    </reaction>
</comment>
<reference evidence="9" key="2">
    <citation type="submission" date="2020-09" db="EMBL/GenBank/DDBJ databases">
        <authorList>
            <person name="Sun Q."/>
            <person name="Kim S."/>
        </authorList>
    </citation>
    <scope>NUCLEOTIDE SEQUENCE</scope>
    <source>
        <strain evidence="9">KCTC 23077</strain>
    </source>
</reference>
<evidence type="ECO:0000256" key="2">
    <source>
        <dbReference type="ARBA" id="ARBA00018953"/>
    </source>
</evidence>